<evidence type="ECO:0000313" key="2">
    <source>
        <dbReference type="Proteomes" id="UP001281410"/>
    </source>
</evidence>
<reference evidence="1" key="1">
    <citation type="journal article" date="2023" name="Plant J.">
        <title>Genome sequences and population genomics provide insights into the demographic history, inbreeding, and mutation load of two 'living fossil' tree species of Dipteronia.</title>
        <authorList>
            <person name="Feng Y."/>
            <person name="Comes H.P."/>
            <person name="Chen J."/>
            <person name="Zhu S."/>
            <person name="Lu R."/>
            <person name="Zhang X."/>
            <person name="Li P."/>
            <person name="Qiu J."/>
            <person name="Olsen K.M."/>
            <person name="Qiu Y."/>
        </authorList>
    </citation>
    <scope>NUCLEOTIDE SEQUENCE</scope>
    <source>
        <strain evidence="1">NBL</strain>
    </source>
</reference>
<keyword evidence="2" id="KW-1185">Reference proteome</keyword>
<dbReference type="PANTHER" id="PTHR11697:SF230">
    <property type="entry name" value="ZINC FINGER, MYM DOMAIN CONTAINING 1"/>
    <property type="match status" value="1"/>
</dbReference>
<evidence type="ECO:0000313" key="1">
    <source>
        <dbReference type="EMBL" id="KAK3195738.1"/>
    </source>
</evidence>
<organism evidence="1 2">
    <name type="scientific">Dipteronia sinensis</name>
    <dbReference type="NCBI Taxonomy" id="43782"/>
    <lineage>
        <taxon>Eukaryota</taxon>
        <taxon>Viridiplantae</taxon>
        <taxon>Streptophyta</taxon>
        <taxon>Embryophyta</taxon>
        <taxon>Tracheophyta</taxon>
        <taxon>Spermatophyta</taxon>
        <taxon>Magnoliopsida</taxon>
        <taxon>eudicotyledons</taxon>
        <taxon>Gunneridae</taxon>
        <taxon>Pentapetalae</taxon>
        <taxon>rosids</taxon>
        <taxon>malvids</taxon>
        <taxon>Sapindales</taxon>
        <taxon>Sapindaceae</taxon>
        <taxon>Hippocastanoideae</taxon>
        <taxon>Acereae</taxon>
        <taxon>Dipteronia</taxon>
    </lineage>
</organism>
<dbReference type="InterPro" id="IPR055298">
    <property type="entry name" value="AtLOH3-like"/>
</dbReference>
<proteinExistence type="predicted"/>
<comment type="caution">
    <text evidence="1">The sequence shown here is derived from an EMBL/GenBank/DDBJ whole genome shotgun (WGS) entry which is preliminary data.</text>
</comment>
<protein>
    <submittedName>
        <fullName evidence="1">Uncharacterized protein</fullName>
    </submittedName>
</protein>
<accession>A0AAE0DYL4</accession>
<gene>
    <name evidence="1" type="ORF">Dsin_027048</name>
</gene>
<dbReference type="Proteomes" id="UP001281410">
    <property type="component" value="Unassembled WGS sequence"/>
</dbReference>
<dbReference type="EMBL" id="JANJYJ010000008">
    <property type="protein sequence ID" value="KAK3195738.1"/>
    <property type="molecule type" value="Genomic_DNA"/>
</dbReference>
<dbReference type="AlphaFoldDB" id="A0AAE0DYL4"/>
<sequence>MPNMNARYMEDTRRFCQQKNNNTVEHYYHVNIFNVVIDFHLMELNSLFTGQTMELRTLSSTLDPVDGFKSSKIDDICNLAQKFYPQDFTRTELDTLRRQLEHYEHAVVHCAEFQNIASLFELCRVLVESRRSEQFFLIDRLIRLVLTLPVSTATT</sequence>
<dbReference type="PANTHER" id="PTHR11697">
    <property type="entry name" value="GENERAL TRANSCRIPTION FACTOR 2-RELATED ZINC FINGER PROTEIN"/>
    <property type="match status" value="1"/>
</dbReference>
<name>A0AAE0DYL4_9ROSI</name>